<dbReference type="Gene3D" id="3.40.50.140">
    <property type="match status" value="1"/>
</dbReference>
<comment type="caution">
    <text evidence="8">Lacks conserved residue(s) required for the propagation of feature annotation.</text>
</comment>
<comment type="caution">
    <text evidence="12">The sequence shown here is derived from an EMBL/GenBank/DDBJ whole genome shotgun (WGS) entry which is preliminary data.</text>
</comment>
<feature type="domain" description="Topo IA-type catalytic" evidence="11">
    <location>
        <begin position="153"/>
        <end position="605"/>
    </location>
</feature>
<reference evidence="12 13" key="1">
    <citation type="journal article" date="2011" name="EMBO J.">
        <title>Structural diversity of bacterial flagellar motors.</title>
        <authorList>
            <person name="Chen S."/>
            <person name="Beeby M."/>
            <person name="Murphy G.E."/>
            <person name="Leadbetter J.R."/>
            <person name="Hendrixson D.R."/>
            <person name="Briegel A."/>
            <person name="Li Z."/>
            <person name="Shi J."/>
            <person name="Tocheva E.I."/>
            <person name="Muller A."/>
            <person name="Dobro M.J."/>
            <person name="Jensen G.J."/>
        </authorList>
    </citation>
    <scope>NUCLEOTIDE SEQUENCE [LARGE SCALE GENOMIC DNA]</scope>
    <source>
        <strain evidence="12 13">DSM 6540</strain>
    </source>
</reference>
<dbReference type="GO" id="GO:0006310">
    <property type="term" value="P:DNA recombination"/>
    <property type="evidence" value="ECO:0007669"/>
    <property type="project" value="TreeGrafter"/>
</dbReference>
<gene>
    <name evidence="8" type="primary">topB</name>
    <name evidence="12" type="ORF">ALO_00675</name>
</gene>
<feature type="active site" description="O-(5'-phospho-DNA)-tyrosine intermediate" evidence="8">
    <location>
        <position position="310"/>
    </location>
</feature>
<dbReference type="HAMAP" id="MF_00953">
    <property type="entry name" value="Topoisom_3_prok"/>
    <property type="match status" value="1"/>
</dbReference>
<feature type="site" description="Interaction with DNA" evidence="8">
    <location>
        <position position="61"/>
    </location>
</feature>
<evidence type="ECO:0000256" key="9">
    <source>
        <dbReference type="SAM" id="MobiDB-lite"/>
    </source>
</evidence>
<evidence type="ECO:0000256" key="5">
    <source>
        <dbReference type="ARBA" id="ARBA00023029"/>
    </source>
</evidence>
<dbReference type="PANTHER" id="PTHR11390:SF21">
    <property type="entry name" value="DNA TOPOISOMERASE 3-ALPHA"/>
    <property type="match status" value="1"/>
</dbReference>
<dbReference type="GO" id="GO:0003917">
    <property type="term" value="F:DNA topoisomerase type I (single strand cut, ATP-independent) activity"/>
    <property type="evidence" value="ECO:0007669"/>
    <property type="project" value="UniProtKB-UniRule"/>
</dbReference>
<dbReference type="InterPro" id="IPR013824">
    <property type="entry name" value="Topo_IA_cen_sub1"/>
</dbReference>
<evidence type="ECO:0000313" key="12">
    <source>
        <dbReference type="EMBL" id="EGO65890.1"/>
    </source>
</evidence>
<dbReference type="GO" id="GO:0000287">
    <property type="term" value="F:magnesium ion binding"/>
    <property type="evidence" value="ECO:0007669"/>
    <property type="project" value="UniProtKB-UniRule"/>
</dbReference>
<dbReference type="GO" id="GO:0006281">
    <property type="term" value="P:DNA repair"/>
    <property type="evidence" value="ECO:0007669"/>
    <property type="project" value="TreeGrafter"/>
</dbReference>
<dbReference type="NCBIfam" id="TIGR01056">
    <property type="entry name" value="topB"/>
    <property type="match status" value="1"/>
</dbReference>
<dbReference type="EC" id="5.6.2.1" evidence="8"/>
<feature type="domain" description="Toprim" evidence="10">
    <location>
        <begin position="3"/>
        <end position="136"/>
    </location>
</feature>
<comment type="cofactor">
    <cofactor evidence="8">
        <name>Mg(2+)</name>
        <dbReference type="ChEBI" id="CHEBI:18420"/>
    </cofactor>
</comment>
<dbReference type="InterPro" id="IPR006171">
    <property type="entry name" value="TOPRIM_dom"/>
</dbReference>
<evidence type="ECO:0000259" key="10">
    <source>
        <dbReference type="PROSITE" id="PS50880"/>
    </source>
</evidence>
<dbReference type="PROSITE" id="PS00396">
    <property type="entry name" value="TOPO_IA_1"/>
    <property type="match status" value="1"/>
</dbReference>
<evidence type="ECO:0000256" key="2">
    <source>
        <dbReference type="ARBA" id="ARBA00009446"/>
    </source>
</evidence>
<evidence type="ECO:0000256" key="7">
    <source>
        <dbReference type="ARBA" id="ARBA00023235"/>
    </source>
</evidence>
<keyword evidence="5 8" id="KW-0799">Topoisomerase</keyword>
<dbReference type="eggNOG" id="COG0550">
    <property type="taxonomic scope" value="Bacteria"/>
</dbReference>
<keyword evidence="13" id="KW-1185">Reference proteome</keyword>
<feature type="site" description="Interaction with DNA" evidence="8">
    <location>
        <position position="312"/>
    </location>
</feature>
<protein>
    <recommendedName>
        <fullName evidence="8">DNA topoisomerase 3</fullName>
        <ecNumber evidence="8">5.6.2.1</ecNumber>
    </recommendedName>
    <alternativeName>
        <fullName evidence="8">DNA topoisomerase III</fullName>
    </alternativeName>
</protein>
<dbReference type="GO" id="GO:0006265">
    <property type="term" value="P:DNA topological change"/>
    <property type="evidence" value="ECO:0007669"/>
    <property type="project" value="UniProtKB-UniRule"/>
</dbReference>
<feature type="binding site" evidence="8">
    <location>
        <position position="9"/>
    </location>
    <ligand>
        <name>Mg(2+)</name>
        <dbReference type="ChEBI" id="CHEBI:18420"/>
        <note>catalytic</note>
    </ligand>
</feature>
<feature type="binding site" evidence="8">
    <location>
        <position position="105"/>
    </location>
    <ligand>
        <name>Mg(2+)</name>
        <dbReference type="ChEBI" id="CHEBI:18420"/>
        <note>catalytic</note>
    </ligand>
</feature>
<dbReference type="Gene3D" id="2.70.20.10">
    <property type="entry name" value="Topoisomerase I, domain 3"/>
    <property type="match status" value="1"/>
</dbReference>
<dbReference type="EMBL" id="AFGF01000007">
    <property type="protein sequence ID" value="EGO65890.1"/>
    <property type="molecule type" value="Genomic_DNA"/>
</dbReference>
<dbReference type="InterPro" id="IPR013825">
    <property type="entry name" value="Topo_IA_cen_sub2"/>
</dbReference>
<dbReference type="PROSITE" id="PS50880">
    <property type="entry name" value="TOPRIM"/>
    <property type="match status" value="1"/>
</dbReference>
<dbReference type="PRINTS" id="PR00417">
    <property type="entry name" value="PRTPISMRASEI"/>
</dbReference>
<evidence type="ECO:0000313" key="13">
    <source>
        <dbReference type="Proteomes" id="UP000003240"/>
    </source>
</evidence>
<dbReference type="SMART" id="SM00493">
    <property type="entry name" value="TOPRIM"/>
    <property type="match status" value="1"/>
</dbReference>
<dbReference type="InterPro" id="IPR005738">
    <property type="entry name" value="TopoIII"/>
</dbReference>
<evidence type="ECO:0000256" key="8">
    <source>
        <dbReference type="HAMAP-Rule" id="MF_00953"/>
    </source>
</evidence>
<comment type="catalytic activity">
    <reaction evidence="1 8">
        <text>ATP-independent breakage of single-stranded DNA, followed by passage and rejoining.</text>
        <dbReference type="EC" id="5.6.2.1"/>
    </reaction>
</comment>
<evidence type="ECO:0000256" key="1">
    <source>
        <dbReference type="ARBA" id="ARBA00000213"/>
    </source>
</evidence>
<dbReference type="InterPro" id="IPR023405">
    <property type="entry name" value="Topo_IA_core_domain"/>
</dbReference>
<feature type="compositionally biased region" description="Acidic residues" evidence="9">
    <location>
        <begin position="439"/>
        <end position="450"/>
    </location>
</feature>
<dbReference type="InterPro" id="IPR023406">
    <property type="entry name" value="Topo_IA_AS"/>
</dbReference>
<dbReference type="InterPro" id="IPR013826">
    <property type="entry name" value="Topo_IA_cen_sub3"/>
</dbReference>
<comment type="similarity">
    <text evidence="2 8">Belongs to the type IA topoisomerase family.</text>
</comment>
<dbReference type="SUPFAM" id="SSF56712">
    <property type="entry name" value="Prokaryotic type I DNA topoisomerase"/>
    <property type="match status" value="1"/>
</dbReference>
<comment type="function">
    <text evidence="8">Releases the supercoiling and torsional tension of DNA, which is introduced during the DNA replication and transcription, by transiently cleaving and rejoining one strand of the DNA duplex. Introduces a single-strand break via transesterification at a target site in duplex DNA. The scissile phosphodiester is attacked by the catalytic tyrosine of the enzyme, resulting in the formation of a DNA-(5'-phosphotyrosyl)-enzyme intermediate and the expulsion of a 3'-OH DNA strand. The free DNA strand then undergoes passage around the unbroken strand, thus removing DNA supercoils. Finally, in the religation step, the DNA 3'-OH attacks the covalent intermediate to expel the active-site tyrosine and restore the DNA phosphodiester backbone.</text>
</comment>
<evidence type="ECO:0000256" key="4">
    <source>
        <dbReference type="ARBA" id="ARBA00022842"/>
    </source>
</evidence>
<dbReference type="PANTHER" id="PTHR11390">
    <property type="entry name" value="PROKARYOTIC DNA TOPOISOMERASE"/>
    <property type="match status" value="1"/>
</dbReference>
<dbReference type="Proteomes" id="UP000003240">
    <property type="component" value="Unassembled WGS sequence"/>
</dbReference>
<dbReference type="Pfam" id="PF01131">
    <property type="entry name" value="Topoisom_bac"/>
    <property type="match status" value="1"/>
</dbReference>
<dbReference type="InterPro" id="IPR000380">
    <property type="entry name" value="Topo_IA"/>
</dbReference>
<evidence type="ECO:0000256" key="6">
    <source>
        <dbReference type="ARBA" id="ARBA00023125"/>
    </source>
</evidence>
<dbReference type="CDD" id="cd00186">
    <property type="entry name" value="TOP1Ac"/>
    <property type="match status" value="1"/>
</dbReference>
<keyword evidence="7 8" id="KW-0413">Isomerase</keyword>
<keyword evidence="6 8" id="KW-0238">DNA-binding</keyword>
<feature type="region of interest" description="Disordered" evidence="9">
    <location>
        <begin position="436"/>
        <end position="489"/>
    </location>
</feature>
<dbReference type="NCBIfam" id="NF005829">
    <property type="entry name" value="PRK07726.1"/>
    <property type="match status" value="1"/>
</dbReference>
<dbReference type="InterPro" id="IPR034144">
    <property type="entry name" value="TOPRIM_TopoIII"/>
</dbReference>
<dbReference type="SMART" id="SM00437">
    <property type="entry name" value="TOP1Ac"/>
    <property type="match status" value="1"/>
</dbReference>
<dbReference type="PROSITE" id="PS52039">
    <property type="entry name" value="TOPO_IA_2"/>
    <property type="match status" value="1"/>
</dbReference>
<dbReference type="GO" id="GO:0003677">
    <property type="term" value="F:DNA binding"/>
    <property type="evidence" value="ECO:0007669"/>
    <property type="project" value="UniProtKB-KW"/>
</dbReference>
<dbReference type="InterPro" id="IPR003601">
    <property type="entry name" value="Topo_IA_2"/>
</dbReference>
<dbReference type="RefSeq" id="WP_004573049.1">
    <property type="nucleotide sequence ID" value="NZ_AFGF01000007.1"/>
</dbReference>
<evidence type="ECO:0000256" key="3">
    <source>
        <dbReference type="ARBA" id="ARBA00022723"/>
    </source>
</evidence>
<dbReference type="Gene3D" id="1.10.460.10">
    <property type="entry name" value="Topoisomerase I, domain 2"/>
    <property type="match status" value="1"/>
</dbReference>
<dbReference type="InterPro" id="IPR013497">
    <property type="entry name" value="Topo_IA_cen"/>
</dbReference>
<dbReference type="Pfam" id="PF01751">
    <property type="entry name" value="Toprim"/>
    <property type="match status" value="1"/>
</dbReference>
<organism evidence="12 13">
    <name type="scientific">Acetonema longum DSM 6540</name>
    <dbReference type="NCBI Taxonomy" id="1009370"/>
    <lineage>
        <taxon>Bacteria</taxon>
        <taxon>Bacillati</taxon>
        <taxon>Bacillota</taxon>
        <taxon>Negativicutes</taxon>
        <taxon>Acetonemataceae</taxon>
        <taxon>Acetonema</taxon>
    </lineage>
</organism>
<feature type="site" description="Interaction with DNA" evidence="8">
    <location>
        <position position="176"/>
    </location>
</feature>
<dbReference type="AlphaFoldDB" id="F7NDM8"/>
<dbReference type="GO" id="GO:0043597">
    <property type="term" value="C:cytoplasmic replication fork"/>
    <property type="evidence" value="ECO:0007669"/>
    <property type="project" value="TreeGrafter"/>
</dbReference>
<accession>F7NDM8</accession>
<feature type="site" description="Interaction with DNA" evidence="8">
    <location>
        <position position="168"/>
    </location>
</feature>
<keyword evidence="4 8" id="KW-0460">Magnesium</keyword>
<dbReference type="STRING" id="1009370.ALO_00675"/>
<name>F7NDM8_9FIRM</name>
<keyword evidence="3 8" id="KW-0479">Metal-binding</keyword>
<feature type="region of interest" description="Interaction with DNA" evidence="8">
    <location>
        <begin position="187"/>
        <end position="192"/>
    </location>
</feature>
<evidence type="ECO:0000259" key="11">
    <source>
        <dbReference type="PROSITE" id="PS52039"/>
    </source>
</evidence>
<proteinExistence type="inferred from homology"/>
<dbReference type="CDD" id="cd03362">
    <property type="entry name" value="TOPRIM_TopoIA_TopoIII"/>
    <property type="match status" value="1"/>
</dbReference>
<dbReference type="SMART" id="SM00436">
    <property type="entry name" value="TOP1Bc"/>
    <property type="match status" value="1"/>
</dbReference>
<sequence length="695" mass="77600">MSKTVVLAEKPSVGRDLARVLGCGQKGNGYFEGARYIVTWALGHLVTLADPEAYDDKYKSWRLEDLPMLPAQLKLVVIRQSARQFQIVREQLGRQDVHEVVIATDAGREGELVARWILEKAQIRKPLKRLWISSVTDKAIQEGFRKLKDGRKYENLYASAVARAEADWVVGINATRALTCKYNAQLSCGRVQTPTLAIIAAREEEIQTFQPKPFYGIQAAANGLRLTWQDGKTGQVRTFDREKCEKILGSLGGKPAEITAVNKAAKKSFAPQLYDLTELQRDANRFFGFSAKETLSIMQQLYEHHKLLTYPRTDSRYLSSDIVDTLKERLQACGVGPYMKAAFKLLKSPIKANRHFVDDAKVSDHHAIIPTEQTVILNALSDKERKVYDLVVKRFLAVLYPPFEYEQVTLQAKIGSEAFVARGKTVIAAGWRELYQGETDSDEDTEETEDPDSRKEIGEQLLPPCSKGDVLPVSGVSLTQGKTKPPAPFNEGSLLSAMENPVKYMQNVDESLKKTIGETGGLGTVATRADIIEKLFGSFLIEKKGGSQDIFITAKGRQLLELVPAELRSPTLTARWEQKLAAIAKGALAKDKFIHEMKDYAKTAVTGIKNSQEQFRHDNLTRTKCPECGKYMLEVNGKKGKMLICQDRECGYRKGLAKVTNARCPNCHKKTGAAGRRRASPVCLRLRLPGETDRF</sequence>
<dbReference type="Gene3D" id="1.10.290.10">
    <property type="entry name" value="Topoisomerase I, domain 4"/>
    <property type="match status" value="1"/>
</dbReference>
<dbReference type="InterPro" id="IPR003602">
    <property type="entry name" value="Topo_IA_DNA-bd_dom"/>
</dbReference>